<reference evidence="3 4" key="1">
    <citation type="submission" date="2019-07" db="EMBL/GenBank/DDBJ databases">
        <title>Genomics analysis of Aphanomyces spp. identifies a new class of oomycete effector associated with host adaptation.</title>
        <authorList>
            <person name="Gaulin E."/>
        </authorList>
    </citation>
    <scope>NUCLEOTIDE SEQUENCE [LARGE SCALE GENOMIC DNA]</scope>
    <source>
        <strain evidence="3 4">ATCC 201684</strain>
    </source>
</reference>
<dbReference type="CDD" id="cd13969">
    <property type="entry name" value="ADCK1-like"/>
    <property type="match status" value="1"/>
</dbReference>
<feature type="domain" description="ABC1 atypical kinase-like" evidence="2">
    <location>
        <begin position="131"/>
        <end position="377"/>
    </location>
</feature>
<dbReference type="Pfam" id="PF03109">
    <property type="entry name" value="ABC1"/>
    <property type="match status" value="1"/>
</dbReference>
<dbReference type="AlphaFoldDB" id="A0A6G0XEX7"/>
<dbReference type="InterPro" id="IPR045307">
    <property type="entry name" value="ADCK1_dom"/>
</dbReference>
<protein>
    <recommendedName>
        <fullName evidence="2">ABC1 atypical kinase-like domain-containing protein</fullName>
    </recommendedName>
</protein>
<dbReference type="VEuPathDB" id="FungiDB:AeMF1_000273"/>
<proteinExistence type="inferred from homology"/>
<comment type="similarity">
    <text evidence="1">Belongs to the protein kinase superfamily. ADCK protein kinase family.</text>
</comment>
<sequence>MTSKLVRHVNLTVASVAGIVYAIDHVTNHVPTRMARVAWAGAATYADFKQNVPKRPEMEHSHPSEMPDNMDDLSLERKEYKLALREYNLRTAQRLLHVCKLNGGVFTKMGQQLASLNHALPAEYTSTLSELQDQALPVSFEVAKSAVERELGGPLKEFFSEFDESPIAAASLAQVHHAVTKDGKEVAVKIQYPLLAQLLDSDLWTVRQALLAIEKIWEINVAWIMPEIENALEAELNFESEKKNSRKIKHLFRTMPWVYIPEVYDDLSTDRILTMEYIHGVKVTDTKTIINKLGLKPEDVAGKVSSMFAEMVFCSGFVHCDPHPGNLFVRRHPSRPDEAQIVLLDHGLYRQLDENFRETFCKLWKALLLRDNELLVECGHAFNAGPYVKYFPFIFTYRSMGSKNKMGGQMSAEDKQALREDFKKLQGSDVNEFFEHLPRDMLFVFRSTNLTRSLNKELGGNSRQRFQIFGKYALKGLVQDHAANGDNLAWWQSMRWTIDYANLVTRLQLIDWSMLLYQKYYGIVVEADKTVG</sequence>
<evidence type="ECO:0000313" key="4">
    <source>
        <dbReference type="Proteomes" id="UP000481153"/>
    </source>
</evidence>
<keyword evidence="4" id="KW-1185">Reference proteome</keyword>
<evidence type="ECO:0000313" key="3">
    <source>
        <dbReference type="EMBL" id="KAF0738759.1"/>
    </source>
</evidence>
<comment type="caution">
    <text evidence="3">The sequence shown here is derived from an EMBL/GenBank/DDBJ whole genome shotgun (WGS) entry which is preliminary data.</text>
</comment>
<accession>A0A6G0XEX7</accession>
<name>A0A6G0XEX7_9STRA</name>
<dbReference type="EMBL" id="VJMJ01000070">
    <property type="protein sequence ID" value="KAF0738759.1"/>
    <property type="molecule type" value="Genomic_DNA"/>
</dbReference>
<dbReference type="Proteomes" id="UP000481153">
    <property type="component" value="Unassembled WGS sequence"/>
</dbReference>
<dbReference type="InterPro" id="IPR051130">
    <property type="entry name" value="Mito_struct-func_regulator"/>
</dbReference>
<organism evidence="3 4">
    <name type="scientific">Aphanomyces euteiches</name>
    <dbReference type="NCBI Taxonomy" id="100861"/>
    <lineage>
        <taxon>Eukaryota</taxon>
        <taxon>Sar</taxon>
        <taxon>Stramenopiles</taxon>
        <taxon>Oomycota</taxon>
        <taxon>Saprolegniomycetes</taxon>
        <taxon>Saprolegniales</taxon>
        <taxon>Verrucalvaceae</taxon>
        <taxon>Aphanomyces</taxon>
    </lineage>
</organism>
<evidence type="ECO:0000259" key="2">
    <source>
        <dbReference type="Pfam" id="PF03109"/>
    </source>
</evidence>
<dbReference type="SUPFAM" id="SSF56112">
    <property type="entry name" value="Protein kinase-like (PK-like)"/>
    <property type="match status" value="1"/>
</dbReference>
<dbReference type="InterPro" id="IPR011009">
    <property type="entry name" value="Kinase-like_dom_sf"/>
</dbReference>
<dbReference type="InterPro" id="IPR004147">
    <property type="entry name" value="ABC1_dom"/>
</dbReference>
<dbReference type="PANTHER" id="PTHR43173:SF28">
    <property type="entry name" value="AARF DOMAIN CONTAINING KINASE 5"/>
    <property type="match status" value="1"/>
</dbReference>
<gene>
    <name evidence="3" type="ORF">Ae201684_005375</name>
</gene>
<evidence type="ECO:0000256" key="1">
    <source>
        <dbReference type="ARBA" id="ARBA00009670"/>
    </source>
</evidence>
<dbReference type="PANTHER" id="PTHR43173">
    <property type="entry name" value="ABC1 FAMILY PROTEIN"/>
    <property type="match status" value="1"/>
</dbReference>